<dbReference type="PANTHER" id="PTHR43976:SF16">
    <property type="entry name" value="SHORT-CHAIN DEHYDROGENASE_REDUCTASE FAMILY PROTEIN"/>
    <property type="match status" value="1"/>
</dbReference>
<reference evidence="4 5" key="1">
    <citation type="journal article" date="2018" name="Evol. Lett.">
        <title>Horizontal gene cluster transfer increased hallucinogenic mushroom diversity.</title>
        <authorList>
            <person name="Reynolds H.T."/>
            <person name="Vijayakumar V."/>
            <person name="Gluck-Thaler E."/>
            <person name="Korotkin H.B."/>
            <person name="Matheny P.B."/>
            <person name="Slot J.C."/>
        </authorList>
    </citation>
    <scope>NUCLEOTIDE SEQUENCE [LARGE SCALE GENOMIC DNA]</scope>
    <source>
        <strain evidence="4 5">SRW20</strain>
    </source>
</reference>
<comment type="caution">
    <text evidence="4">The sequence shown here is derived from an EMBL/GenBank/DDBJ whole genome shotgun (WGS) entry which is preliminary data.</text>
</comment>
<evidence type="ECO:0000313" key="4">
    <source>
        <dbReference type="EMBL" id="PPQ72168.1"/>
    </source>
</evidence>
<dbReference type="CDD" id="cd05374">
    <property type="entry name" value="17beta-HSD-like_SDR_c"/>
    <property type="match status" value="1"/>
</dbReference>
<dbReference type="EMBL" id="NHYE01005470">
    <property type="protein sequence ID" value="PPQ72168.1"/>
    <property type="molecule type" value="Genomic_DNA"/>
</dbReference>
<gene>
    <name evidence="4" type="ORF">CVT26_006887</name>
</gene>
<dbReference type="PRINTS" id="PR00081">
    <property type="entry name" value="GDHRDH"/>
</dbReference>
<keyword evidence="2" id="KW-0560">Oxidoreductase</keyword>
<name>A0A409W106_9AGAR</name>
<dbReference type="PANTHER" id="PTHR43976">
    <property type="entry name" value="SHORT CHAIN DEHYDROGENASE"/>
    <property type="match status" value="1"/>
</dbReference>
<evidence type="ECO:0000256" key="2">
    <source>
        <dbReference type="ARBA" id="ARBA00023002"/>
    </source>
</evidence>
<dbReference type="Proteomes" id="UP000284706">
    <property type="component" value="Unassembled WGS sequence"/>
</dbReference>
<dbReference type="InterPro" id="IPR036291">
    <property type="entry name" value="NAD(P)-bd_dom_sf"/>
</dbReference>
<organism evidence="4 5">
    <name type="scientific">Gymnopilus dilepis</name>
    <dbReference type="NCBI Taxonomy" id="231916"/>
    <lineage>
        <taxon>Eukaryota</taxon>
        <taxon>Fungi</taxon>
        <taxon>Dikarya</taxon>
        <taxon>Basidiomycota</taxon>
        <taxon>Agaricomycotina</taxon>
        <taxon>Agaricomycetes</taxon>
        <taxon>Agaricomycetidae</taxon>
        <taxon>Agaricales</taxon>
        <taxon>Agaricineae</taxon>
        <taxon>Hymenogastraceae</taxon>
        <taxon>Gymnopilus</taxon>
    </lineage>
</organism>
<dbReference type="SUPFAM" id="SSF51735">
    <property type="entry name" value="NAD(P)-binding Rossmann-fold domains"/>
    <property type="match status" value="1"/>
</dbReference>
<dbReference type="InterPro" id="IPR002347">
    <property type="entry name" value="SDR_fam"/>
</dbReference>
<dbReference type="OrthoDB" id="1274115at2759"/>
<dbReference type="PRINTS" id="PR00080">
    <property type="entry name" value="SDRFAMILY"/>
</dbReference>
<accession>A0A409W106</accession>
<dbReference type="Gene3D" id="3.40.50.720">
    <property type="entry name" value="NAD(P)-binding Rossmann-like Domain"/>
    <property type="match status" value="1"/>
</dbReference>
<dbReference type="InParanoid" id="A0A409W106"/>
<sequence>MKTSEDSEKTLVWLITGARCGPPSTPDNLPLTTSELISHCSLLHPMLASSSGIGYELAQQALLRSEKVIATSRAGGSFANLEALKAQGAKILELDVTSPLEILKEVAKEAVGIYGRIDVLVNNAGYICNGTIEETTPQETYDQFNTNLFGAINVARVFLPYMREKRTGTLVWISSLYGLVVDPYFGNYIGTKWAMRGISQSIHGEISPLGLRSICVEFGHTRTAVLEPERRKHKGTAIPNYEDVVNRMEASTQAMNGKQPGDPVKVAQTIIDTIRGEGVAKGKAFPLDLLLGSESCLAVDATKKNLELFEEWKDVTYGVDMSDHEL</sequence>
<evidence type="ECO:0000256" key="1">
    <source>
        <dbReference type="ARBA" id="ARBA00006484"/>
    </source>
</evidence>
<keyword evidence="5" id="KW-1185">Reference proteome</keyword>
<dbReference type="InterPro" id="IPR051911">
    <property type="entry name" value="SDR_oxidoreductase"/>
</dbReference>
<dbReference type="AlphaFoldDB" id="A0A409W106"/>
<protein>
    <submittedName>
        <fullName evidence="4">Uncharacterized protein</fullName>
    </submittedName>
</protein>
<dbReference type="STRING" id="231916.A0A409W106"/>
<comment type="similarity">
    <text evidence="1 3">Belongs to the short-chain dehydrogenases/reductases (SDR) family.</text>
</comment>
<dbReference type="GO" id="GO:0016491">
    <property type="term" value="F:oxidoreductase activity"/>
    <property type="evidence" value="ECO:0007669"/>
    <property type="project" value="UniProtKB-KW"/>
</dbReference>
<dbReference type="Pfam" id="PF00106">
    <property type="entry name" value="adh_short"/>
    <property type="match status" value="1"/>
</dbReference>
<proteinExistence type="inferred from homology"/>
<evidence type="ECO:0000313" key="5">
    <source>
        <dbReference type="Proteomes" id="UP000284706"/>
    </source>
</evidence>
<evidence type="ECO:0000256" key="3">
    <source>
        <dbReference type="RuleBase" id="RU000363"/>
    </source>
</evidence>